<sequence length="146" mass="15167">MNSWDVRAPLPAAALLAYALVGEGGWPFRWFVLAGLALWFGVTAVTGVTAMLASAKDDAEIHHQSGVARHRSSWAEILTDAVRLGAAPFLWLALAGFAAAALGGDGIPQPGALAAVSLAVAALAFAAGLTAYAVNVRAVERRFRTR</sequence>
<feature type="transmembrane region" description="Helical" evidence="1">
    <location>
        <begin position="112"/>
        <end position="134"/>
    </location>
</feature>
<keyword evidence="1" id="KW-0812">Transmembrane</keyword>
<keyword evidence="1" id="KW-1133">Transmembrane helix</keyword>
<keyword evidence="1" id="KW-0472">Membrane</keyword>
<gene>
    <name evidence="2" type="ORF">ACFSC0_10490</name>
</gene>
<evidence type="ECO:0000313" key="3">
    <source>
        <dbReference type="Proteomes" id="UP001597237"/>
    </source>
</evidence>
<keyword evidence="3" id="KW-1185">Reference proteome</keyword>
<evidence type="ECO:0000313" key="2">
    <source>
        <dbReference type="EMBL" id="MFD1783821.1"/>
    </source>
</evidence>
<feature type="transmembrane region" description="Helical" evidence="1">
    <location>
        <begin position="29"/>
        <end position="53"/>
    </location>
</feature>
<dbReference type="EMBL" id="JBHUEY010000001">
    <property type="protein sequence ID" value="MFD1783821.1"/>
    <property type="molecule type" value="Genomic_DNA"/>
</dbReference>
<dbReference type="Proteomes" id="UP001597237">
    <property type="component" value="Unassembled WGS sequence"/>
</dbReference>
<accession>A0ABW4N1N5</accession>
<feature type="transmembrane region" description="Helical" evidence="1">
    <location>
        <begin position="81"/>
        <end position="100"/>
    </location>
</feature>
<evidence type="ECO:0000256" key="1">
    <source>
        <dbReference type="SAM" id="Phobius"/>
    </source>
</evidence>
<comment type="caution">
    <text evidence="2">The sequence shown here is derived from an EMBL/GenBank/DDBJ whole genome shotgun (WGS) entry which is preliminary data.</text>
</comment>
<dbReference type="RefSeq" id="WP_377282987.1">
    <property type="nucleotide sequence ID" value="NZ_JBHRSI010000008.1"/>
</dbReference>
<reference evidence="3" key="1">
    <citation type="journal article" date="2019" name="Int. J. Syst. Evol. Microbiol.">
        <title>The Global Catalogue of Microorganisms (GCM) 10K type strain sequencing project: providing services to taxonomists for standard genome sequencing and annotation.</title>
        <authorList>
            <consortium name="The Broad Institute Genomics Platform"/>
            <consortium name="The Broad Institute Genome Sequencing Center for Infectious Disease"/>
            <person name="Wu L."/>
            <person name="Ma J."/>
        </authorList>
    </citation>
    <scope>NUCLEOTIDE SEQUENCE [LARGE SCALE GENOMIC DNA]</scope>
    <source>
        <strain evidence="3">DFY28</strain>
    </source>
</reference>
<proteinExistence type="predicted"/>
<organism evidence="2 3">
    <name type="scientific">Phenylobacterium terrae</name>
    <dbReference type="NCBI Taxonomy" id="2665495"/>
    <lineage>
        <taxon>Bacteria</taxon>
        <taxon>Pseudomonadati</taxon>
        <taxon>Pseudomonadota</taxon>
        <taxon>Alphaproteobacteria</taxon>
        <taxon>Caulobacterales</taxon>
        <taxon>Caulobacteraceae</taxon>
        <taxon>Phenylobacterium</taxon>
    </lineage>
</organism>
<protein>
    <submittedName>
        <fullName evidence="2">Uncharacterized protein</fullName>
    </submittedName>
</protein>
<name>A0ABW4N1N5_9CAUL</name>